<dbReference type="OrthoDB" id="9792989at2"/>
<keyword evidence="1" id="KW-0808">Transferase</keyword>
<dbReference type="Gene3D" id="3.40.50.150">
    <property type="entry name" value="Vaccinia Virus protein VP39"/>
    <property type="match status" value="1"/>
</dbReference>
<dbReference type="STRING" id="1123291.SAMN04490355_101935"/>
<evidence type="ECO:0000313" key="1">
    <source>
        <dbReference type="EMBL" id="SFL81152.1"/>
    </source>
</evidence>
<dbReference type="Proteomes" id="UP000199520">
    <property type="component" value="Unassembled WGS sequence"/>
</dbReference>
<organism evidence="1 2">
    <name type="scientific">Pelosinus propionicus DSM 13327</name>
    <dbReference type="NCBI Taxonomy" id="1123291"/>
    <lineage>
        <taxon>Bacteria</taxon>
        <taxon>Bacillati</taxon>
        <taxon>Bacillota</taxon>
        <taxon>Negativicutes</taxon>
        <taxon>Selenomonadales</taxon>
        <taxon>Sporomusaceae</taxon>
        <taxon>Pelosinus</taxon>
    </lineage>
</organism>
<dbReference type="PANTHER" id="PTHR35276:SF1">
    <property type="entry name" value="TRNA (MNM(5)S(2)U34)-METHYLTRANSFERASE, CHLOROPLASTIC"/>
    <property type="match status" value="1"/>
</dbReference>
<accession>A0A1I4KQT2</accession>
<name>A0A1I4KQT2_9FIRM</name>
<dbReference type="AlphaFoldDB" id="A0A1I4KQT2"/>
<dbReference type="GO" id="GO:0008168">
    <property type="term" value="F:methyltransferase activity"/>
    <property type="evidence" value="ECO:0007669"/>
    <property type="project" value="UniProtKB-KW"/>
</dbReference>
<dbReference type="PANTHER" id="PTHR35276">
    <property type="entry name" value="S-ADENOSYL-L-METHIONINE-DEPENDENT METHYLTRANSFERASES SUPERFAMILY PROTEIN"/>
    <property type="match status" value="1"/>
</dbReference>
<gene>
    <name evidence="1" type="ORF">SAMN04490355_101935</name>
</gene>
<sequence length="197" mass="21858">MQTFNTIKLAQQLLFAKVNKAKILVDATAGNGKDSLFLAQNSPIDAIIWSFDVQQTAILNTKELLSKYSLDDKVKLIIDSHENIDQHINGKIDVAMFNLGYLPNAQHQITTQYQSTIAALQKILGSLSIGGVISIIAYSGHQEGYLENKAVQERLRSLPSNIFTVGCWSMINHSNNPPILYIVEKMRGEAYESATPH</sequence>
<reference evidence="2" key="1">
    <citation type="submission" date="2016-10" db="EMBL/GenBank/DDBJ databases">
        <authorList>
            <person name="Varghese N."/>
            <person name="Submissions S."/>
        </authorList>
    </citation>
    <scope>NUCLEOTIDE SEQUENCE [LARGE SCALE GENOMIC DNA]</scope>
    <source>
        <strain evidence="2">DSM 13327</strain>
    </source>
</reference>
<dbReference type="GO" id="GO:0032259">
    <property type="term" value="P:methylation"/>
    <property type="evidence" value="ECO:0007669"/>
    <property type="project" value="UniProtKB-KW"/>
</dbReference>
<protein>
    <submittedName>
        <fullName evidence="1">Putative rRNA methylase</fullName>
    </submittedName>
</protein>
<evidence type="ECO:0000313" key="2">
    <source>
        <dbReference type="Proteomes" id="UP000199520"/>
    </source>
</evidence>
<dbReference type="RefSeq" id="WP_090937134.1">
    <property type="nucleotide sequence ID" value="NZ_FOTS01000019.1"/>
</dbReference>
<keyword evidence="2" id="KW-1185">Reference proteome</keyword>
<dbReference type="SUPFAM" id="SSF53335">
    <property type="entry name" value="S-adenosyl-L-methionine-dependent methyltransferases"/>
    <property type="match status" value="1"/>
</dbReference>
<proteinExistence type="predicted"/>
<dbReference type="Pfam" id="PF06962">
    <property type="entry name" value="rRNA_methylase"/>
    <property type="match status" value="1"/>
</dbReference>
<dbReference type="InterPro" id="IPR029063">
    <property type="entry name" value="SAM-dependent_MTases_sf"/>
</dbReference>
<keyword evidence="1" id="KW-0489">Methyltransferase</keyword>
<dbReference type="EMBL" id="FOTS01000019">
    <property type="protein sequence ID" value="SFL81152.1"/>
    <property type="molecule type" value="Genomic_DNA"/>
</dbReference>
<dbReference type="InterPro" id="IPR010719">
    <property type="entry name" value="MnmM_MeTrfase"/>
</dbReference>